<proteinExistence type="predicted"/>
<keyword evidence="2" id="KW-1185">Reference proteome</keyword>
<reference evidence="1" key="1">
    <citation type="submission" date="2020-11" db="EMBL/GenBank/DDBJ databases">
        <authorList>
            <consortium name="DOE Joint Genome Institute"/>
            <person name="Ahrendt S."/>
            <person name="Riley R."/>
            <person name="Andreopoulos W."/>
            <person name="Labutti K."/>
            <person name="Pangilinan J."/>
            <person name="Ruiz-Duenas F.J."/>
            <person name="Barrasa J.M."/>
            <person name="Sanchez-Garcia M."/>
            <person name="Camarero S."/>
            <person name="Miyauchi S."/>
            <person name="Serrano A."/>
            <person name="Linde D."/>
            <person name="Babiker R."/>
            <person name="Drula E."/>
            <person name="Ayuso-Fernandez I."/>
            <person name="Pacheco R."/>
            <person name="Padilla G."/>
            <person name="Ferreira P."/>
            <person name="Barriuso J."/>
            <person name="Kellner H."/>
            <person name="Castanera R."/>
            <person name="Alfaro M."/>
            <person name="Ramirez L."/>
            <person name="Pisabarro A.G."/>
            <person name="Kuo A."/>
            <person name="Tritt A."/>
            <person name="Lipzen A."/>
            <person name="He G."/>
            <person name="Yan M."/>
            <person name="Ng V."/>
            <person name="Cullen D."/>
            <person name="Martin F."/>
            <person name="Rosso M.-N."/>
            <person name="Henrissat B."/>
            <person name="Hibbett D."/>
            <person name="Martinez A.T."/>
            <person name="Grigoriev I.V."/>
        </authorList>
    </citation>
    <scope>NUCLEOTIDE SEQUENCE</scope>
    <source>
        <strain evidence="1">CBS 247.69</strain>
    </source>
</reference>
<dbReference type="GO" id="GO:0016887">
    <property type="term" value="F:ATP hydrolysis activity"/>
    <property type="evidence" value="ECO:0007669"/>
    <property type="project" value="TreeGrafter"/>
</dbReference>
<accession>A0A9P6CN69</accession>
<evidence type="ECO:0000313" key="2">
    <source>
        <dbReference type="Proteomes" id="UP000807353"/>
    </source>
</evidence>
<dbReference type="OrthoDB" id="5591297at2759"/>
<dbReference type="GO" id="GO:0005737">
    <property type="term" value="C:cytoplasm"/>
    <property type="evidence" value="ECO:0007669"/>
    <property type="project" value="TreeGrafter"/>
</dbReference>
<protein>
    <recommendedName>
        <fullName evidence="3">Nicotinamide-nucleotide adenylyltransferase</fullName>
    </recommendedName>
</protein>
<dbReference type="Proteomes" id="UP000807353">
    <property type="component" value="Unassembled WGS sequence"/>
</dbReference>
<organism evidence="1 2">
    <name type="scientific">Collybia nuda</name>
    <dbReference type="NCBI Taxonomy" id="64659"/>
    <lineage>
        <taxon>Eukaryota</taxon>
        <taxon>Fungi</taxon>
        <taxon>Dikarya</taxon>
        <taxon>Basidiomycota</taxon>
        <taxon>Agaricomycotina</taxon>
        <taxon>Agaricomycetes</taxon>
        <taxon>Agaricomycetidae</taxon>
        <taxon>Agaricales</taxon>
        <taxon>Tricholomatineae</taxon>
        <taxon>Clitocybaceae</taxon>
        <taxon>Collybia</taxon>
    </lineage>
</organism>
<evidence type="ECO:0008006" key="3">
    <source>
        <dbReference type="Google" id="ProtNLM"/>
    </source>
</evidence>
<sequence length="352" mass="39597">MSSSGSSGSISPAKVEPPDMAFTRASTSSLLHRVQHGLSSMDLIYSSHDKWPIPHPRFTPLVHRPLRILVLDSSYNPPTLAHLALANSRRPTYSPQLHQNLSNNVMDYDALDYDAKLLLLSVRNADKVLKAGDASYLQRLEMMELLTKNIVQYGTNSLDSPRGGGVLPEKHTNVAIAIIDEPTFVKKSRTIRIFLQGRFSKFATITPPYPLYNAQLTFLLGLDTLERLISPRYYPSKSEMLSSLHTFLAPDGDDSRIVCARRPMPMGSKGSDELQEERKLNLTQDFISTERILLIDIEEDVRAYSSSTVRNTIARLGLGSEEWKKFVPEEIAKYIIKESLFTVDDFPQDLET</sequence>
<dbReference type="Gene3D" id="3.40.50.620">
    <property type="entry name" value="HUPs"/>
    <property type="match status" value="1"/>
</dbReference>
<evidence type="ECO:0000313" key="1">
    <source>
        <dbReference type="EMBL" id="KAF9467995.1"/>
    </source>
</evidence>
<dbReference type="SUPFAM" id="SSF52374">
    <property type="entry name" value="Nucleotidylyl transferase"/>
    <property type="match status" value="1"/>
</dbReference>
<dbReference type="EMBL" id="MU150234">
    <property type="protein sequence ID" value="KAF9467995.1"/>
    <property type="molecule type" value="Genomic_DNA"/>
</dbReference>
<dbReference type="AlphaFoldDB" id="A0A9P6CN69"/>
<comment type="caution">
    <text evidence="1">The sequence shown here is derived from an EMBL/GenBank/DDBJ whole genome shotgun (WGS) entry which is preliminary data.</text>
</comment>
<dbReference type="PANTHER" id="PTHR31285">
    <property type="entry name" value="NICOTINAMIDE MONONUCLEOTIDE ADENYLYLTRANSFERASE"/>
    <property type="match status" value="1"/>
</dbReference>
<dbReference type="GO" id="GO:0005634">
    <property type="term" value="C:nucleus"/>
    <property type="evidence" value="ECO:0007669"/>
    <property type="project" value="TreeGrafter"/>
</dbReference>
<name>A0A9P6CN69_9AGAR</name>
<dbReference type="GO" id="GO:0000309">
    <property type="term" value="F:nicotinamide-nucleotide adenylyltransferase activity"/>
    <property type="evidence" value="ECO:0007669"/>
    <property type="project" value="TreeGrafter"/>
</dbReference>
<gene>
    <name evidence="1" type="ORF">BDZ94DRAFT_1246914</name>
</gene>
<dbReference type="InterPro" id="IPR014729">
    <property type="entry name" value="Rossmann-like_a/b/a_fold"/>
</dbReference>
<dbReference type="PANTHER" id="PTHR31285:SF0">
    <property type="entry name" value="NICOTINAMIDE MONONUCLEOTIDE ADENYLYLTRANSFERASE"/>
    <property type="match status" value="1"/>
</dbReference>